<dbReference type="InterPro" id="IPR001492">
    <property type="entry name" value="Flagellin"/>
</dbReference>
<dbReference type="Pfam" id="PF00669">
    <property type="entry name" value="Flagellin_N"/>
    <property type="match status" value="1"/>
</dbReference>
<dbReference type="RefSeq" id="WP_240254017.1">
    <property type="nucleotide sequence ID" value="NZ_JAKTTI010000007.1"/>
</dbReference>
<dbReference type="InterPro" id="IPR013384">
    <property type="entry name" value="Flagell_FlgL"/>
</dbReference>
<proteinExistence type="predicted"/>
<protein>
    <submittedName>
        <fullName evidence="2">Flagellar hook-associated protein FlgL</fullName>
    </submittedName>
</protein>
<organism evidence="2 3">
    <name type="scientific">Fredinandcohnia quinoae</name>
    <dbReference type="NCBI Taxonomy" id="2918902"/>
    <lineage>
        <taxon>Bacteria</taxon>
        <taxon>Bacillati</taxon>
        <taxon>Bacillota</taxon>
        <taxon>Bacilli</taxon>
        <taxon>Bacillales</taxon>
        <taxon>Bacillaceae</taxon>
        <taxon>Fredinandcohnia</taxon>
    </lineage>
</organism>
<dbReference type="GO" id="GO:0005198">
    <property type="term" value="F:structural molecule activity"/>
    <property type="evidence" value="ECO:0007669"/>
    <property type="project" value="InterPro"/>
</dbReference>
<dbReference type="SUPFAM" id="SSF64518">
    <property type="entry name" value="Phase 1 flagellin"/>
    <property type="match status" value="1"/>
</dbReference>
<dbReference type="GO" id="GO:0071973">
    <property type="term" value="P:bacterial-type flagellum-dependent cell motility"/>
    <property type="evidence" value="ECO:0007669"/>
    <property type="project" value="InterPro"/>
</dbReference>
<accession>A0AAW5E5A5</accession>
<evidence type="ECO:0000313" key="3">
    <source>
        <dbReference type="Proteomes" id="UP001431131"/>
    </source>
</evidence>
<dbReference type="Proteomes" id="UP001431131">
    <property type="component" value="Unassembled WGS sequence"/>
</dbReference>
<keyword evidence="2" id="KW-0282">Flagellum</keyword>
<dbReference type="AlphaFoldDB" id="A0AAW5E5A5"/>
<dbReference type="GO" id="GO:0009424">
    <property type="term" value="C:bacterial-type flagellum hook"/>
    <property type="evidence" value="ECO:0007669"/>
    <property type="project" value="InterPro"/>
</dbReference>
<gene>
    <name evidence="2" type="primary">flgL</name>
    <name evidence="2" type="ORF">MJG50_07010</name>
</gene>
<feature type="domain" description="Flagellin N-terminal" evidence="1">
    <location>
        <begin position="6"/>
        <end position="140"/>
    </location>
</feature>
<sequence length="297" mass="33366">MRMTQTMLSNNMLTNLNKSYGLLGKYQEQLYTQQKISRPSDDPVIAVKGIQNRRSLEEVEQYNRNLGTVYEWLENSEDSLDKTGDVIHRITDLVTRANNGSLTNEDREKISTELEEMKKHVLSIANTKVSGKYIFSGSDTKTETFSFDTATSKYVYNGNTDNIDIEISEGMKISVNQIGDNLFGGLLNDIQDLQEAIKNPPAPGQDPDLSTFITKFQDNLDIVVSTRAKIGATTNRAELIETRLSSQKIIATKRMSENEDIDVEEVIMNLKTQESIHRAALSVGASIIQPTLVDFMR</sequence>
<evidence type="ECO:0000259" key="1">
    <source>
        <dbReference type="Pfam" id="PF00669"/>
    </source>
</evidence>
<dbReference type="NCBIfam" id="TIGR02550">
    <property type="entry name" value="flagell_flgL"/>
    <property type="match status" value="1"/>
</dbReference>
<dbReference type="InterPro" id="IPR001029">
    <property type="entry name" value="Flagellin_N"/>
</dbReference>
<reference evidence="2" key="1">
    <citation type="submission" date="2022-02" db="EMBL/GenBank/DDBJ databases">
        <title>Fredinandcohnia quinoae sp. nov. isolated from Chenopodium quinoa seeds.</title>
        <authorList>
            <person name="Saati-Santamaria Z."/>
            <person name="Flores-Felix J.D."/>
            <person name="Igual J.M."/>
            <person name="Velazquez E."/>
            <person name="Garcia-Fraile P."/>
            <person name="Martinez-Molina E."/>
        </authorList>
    </citation>
    <scope>NUCLEOTIDE SEQUENCE</scope>
    <source>
        <strain evidence="2">SECRCQ15</strain>
    </source>
</reference>
<evidence type="ECO:0000313" key="2">
    <source>
        <dbReference type="EMBL" id="MCH1625072.1"/>
    </source>
</evidence>
<keyword evidence="2" id="KW-0969">Cilium</keyword>
<keyword evidence="3" id="KW-1185">Reference proteome</keyword>
<dbReference type="EMBL" id="JAKTTI010000007">
    <property type="protein sequence ID" value="MCH1625072.1"/>
    <property type="molecule type" value="Genomic_DNA"/>
</dbReference>
<dbReference type="PANTHER" id="PTHR42792:SF1">
    <property type="entry name" value="FLAGELLAR HOOK-ASSOCIATED PROTEIN 3"/>
    <property type="match status" value="1"/>
</dbReference>
<keyword evidence="2" id="KW-0966">Cell projection</keyword>
<dbReference type="Gene3D" id="1.20.1330.10">
    <property type="entry name" value="f41 fragment of flagellin, N-terminal domain"/>
    <property type="match status" value="1"/>
</dbReference>
<comment type="caution">
    <text evidence="2">The sequence shown here is derived from an EMBL/GenBank/DDBJ whole genome shotgun (WGS) entry which is preliminary data.</text>
</comment>
<name>A0AAW5E5A5_9BACI</name>
<dbReference type="PANTHER" id="PTHR42792">
    <property type="entry name" value="FLAGELLIN"/>
    <property type="match status" value="1"/>
</dbReference>